<protein>
    <submittedName>
        <fullName evidence="1">Uncharacterized protein</fullName>
    </submittedName>
</protein>
<proteinExistence type="predicted"/>
<sequence length="273" mass="32114">YIMTTGLVRKLKTHNPNLQVLIKEPFNETIYYKDIFYKNPYITNKESFDEKTPHIKIDRISTGKKDESNARIVWSKERVAEVGNLYTKEEEIMFAENNIKVILDHWRAKNKKKPKGIIFISDTAKKTELINNKITTYSHWVNREWSRDKWEGFVKICSEDYILIKTSTKKEDYIDGLYSIICNFRAAYSIMEKCDFFIGNEGGFAHLWAITKKKGIVFFGHWMPPYVTGYPFNINLTINDNNHCGSLNECPDCINFLKSLEPEYIKYLVEKNI</sequence>
<feature type="non-terminal residue" evidence="1">
    <location>
        <position position="1"/>
    </location>
</feature>
<dbReference type="EMBL" id="UINC01068379">
    <property type="protein sequence ID" value="SVC00969.1"/>
    <property type="molecule type" value="Genomic_DNA"/>
</dbReference>
<dbReference type="SUPFAM" id="SSF53756">
    <property type="entry name" value="UDP-Glycosyltransferase/glycogen phosphorylase"/>
    <property type="match status" value="1"/>
</dbReference>
<gene>
    <name evidence="1" type="ORF">METZ01_LOCUS253823</name>
</gene>
<evidence type="ECO:0000313" key="1">
    <source>
        <dbReference type="EMBL" id="SVC00969.1"/>
    </source>
</evidence>
<accession>A0A382INX9</accession>
<dbReference type="Gene3D" id="3.40.50.2000">
    <property type="entry name" value="Glycogen Phosphorylase B"/>
    <property type="match status" value="1"/>
</dbReference>
<organism evidence="1">
    <name type="scientific">marine metagenome</name>
    <dbReference type="NCBI Taxonomy" id="408172"/>
    <lineage>
        <taxon>unclassified sequences</taxon>
        <taxon>metagenomes</taxon>
        <taxon>ecological metagenomes</taxon>
    </lineage>
</organism>
<name>A0A382INX9_9ZZZZ</name>
<dbReference type="AlphaFoldDB" id="A0A382INX9"/>
<reference evidence="1" key="1">
    <citation type="submission" date="2018-05" db="EMBL/GenBank/DDBJ databases">
        <authorList>
            <person name="Lanie J.A."/>
            <person name="Ng W.-L."/>
            <person name="Kazmierczak K.M."/>
            <person name="Andrzejewski T.M."/>
            <person name="Davidsen T.M."/>
            <person name="Wayne K.J."/>
            <person name="Tettelin H."/>
            <person name="Glass J.I."/>
            <person name="Rusch D."/>
            <person name="Podicherti R."/>
            <person name="Tsui H.-C.T."/>
            <person name="Winkler M.E."/>
        </authorList>
    </citation>
    <scope>NUCLEOTIDE SEQUENCE</scope>
</reference>